<dbReference type="STRING" id="34027.SAMN05421829_11532"/>
<organism evidence="4 5">
    <name type="scientific">Aromatoleum tolulyticum</name>
    <dbReference type="NCBI Taxonomy" id="34027"/>
    <lineage>
        <taxon>Bacteria</taxon>
        <taxon>Pseudomonadati</taxon>
        <taxon>Pseudomonadota</taxon>
        <taxon>Betaproteobacteria</taxon>
        <taxon>Rhodocyclales</taxon>
        <taxon>Rhodocyclaceae</taxon>
        <taxon>Aromatoleum</taxon>
    </lineage>
</organism>
<dbReference type="SUPFAM" id="SSF54631">
    <property type="entry name" value="CBS-domain pair"/>
    <property type="match status" value="1"/>
</dbReference>
<dbReference type="PANTHER" id="PTHR43080:SF2">
    <property type="entry name" value="CBS DOMAIN-CONTAINING PROTEIN"/>
    <property type="match status" value="1"/>
</dbReference>
<dbReference type="PANTHER" id="PTHR43080">
    <property type="entry name" value="CBS DOMAIN-CONTAINING PROTEIN CBSX3, MITOCHONDRIAL"/>
    <property type="match status" value="1"/>
</dbReference>
<dbReference type="InterPro" id="IPR046342">
    <property type="entry name" value="CBS_dom_sf"/>
</dbReference>
<dbReference type="SMART" id="SM00116">
    <property type="entry name" value="CBS"/>
    <property type="match status" value="2"/>
</dbReference>
<name>A0A1N7AT61_9RHOO</name>
<evidence type="ECO:0000256" key="1">
    <source>
        <dbReference type="ARBA" id="ARBA00023122"/>
    </source>
</evidence>
<accession>A0A1N7AT61</accession>
<reference evidence="5" key="1">
    <citation type="submission" date="2017-01" db="EMBL/GenBank/DDBJ databases">
        <authorList>
            <person name="Varghese N."/>
            <person name="Submissions S."/>
        </authorList>
    </citation>
    <scope>NUCLEOTIDE SEQUENCE [LARGE SCALE GENOMIC DNA]</scope>
    <source>
        <strain evidence="5">ATCC 51758</strain>
    </source>
</reference>
<dbReference type="AlphaFoldDB" id="A0A1N7AT61"/>
<evidence type="ECO:0000313" key="5">
    <source>
        <dbReference type="Proteomes" id="UP000186819"/>
    </source>
</evidence>
<dbReference type="Pfam" id="PF00571">
    <property type="entry name" value="CBS"/>
    <property type="match status" value="2"/>
</dbReference>
<sequence>MIVRNWMQANPAVLGSNTLLSEAKRILSETNLHALPVVDDGRLRGLITRAGCLRAAHAAIRSQSPDELNYFSNHVKVKDIMVRNPATIDANDTMERCLQVGQQAGVGQLPVLDDGHVVGMISAIEMFSLAAHFLGAWERRSGVTLAPTRIGPGTIGRIADIVEGTGAEVHAIYPISLGPKGVASGDQERKVIVRFHHADTAEVTRALTAAGYEVIESVQATH</sequence>
<dbReference type="InterPro" id="IPR051257">
    <property type="entry name" value="Diverse_CBS-Domain"/>
</dbReference>
<gene>
    <name evidence="4" type="ORF">SAMN05421829_11532</name>
</gene>
<dbReference type="Proteomes" id="UP000186819">
    <property type="component" value="Unassembled WGS sequence"/>
</dbReference>
<keyword evidence="1 2" id="KW-0129">CBS domain</keyword>
<dbReference type="RefSeq" id="WP_076603721.1">
    <property type="nucleotide sequence ID" value="NZ_FTMD01000015.1"/>
</dbReference>
<evidence type="ECO:0000256" key="2">
    <source>
        <dbReference type="PROSITE-ProRule" id="PRU00703"/>
    </source>
</evidence>
<dbReference type="InterPro" id="IPR000644">
    <property type="entry name" value="CBS_dom"/>
</dbReference>
<proteinExistence type="predicted"/>
<feature type="domain" description="CBS" evidence="3">
    <location>
        <begin position="7"/>
        <end position="67"/>
    </location>
</feature>
<evidence type="ECO:0000313" key="4">
    <source>
        <dbReference type="EMBL" id="SIR42299.1"/>
    </source>
</evidence>
<evidence type="ECO:0000259" key="3">
    <source>
        <dbReference type="PROSITE" id="PS51371"/>
    </source>
</evidence>
<keyword evidence="5" id="KW-1185">Reference proteome</keyword>
<protein>
    <submittedName>
        <fullName evidence="4">Acetoin utilization protein AcuB</fullName>
    </submittedName>
</protein>
<dbReference type="PROSITE" id="PS51371">
    <property type="entry name" value="CBS"/>
    <property type="match status" value="2"/>
</dbReference>
<dbReference type="Gene3D" id="3.10.580.10">
    <property type="entry name" value="CBS-domain"/>
    <property type="match status" value="1"/>
</dbReference>
<feature type="domain" description="CBS" evidence="3">
    <location>
        <begin position="81"/>
        <end position="139"/>
    </location>
</feature>
<dbReference type="OrthoDB" id="9794094at2"/>
<dbReference type="EMBL" id="FTMD01000015">
    <property type="protein sequence ID" value="SIR42299.1"/>
    <property type="molecule type" value="Genomic_DNA"/>
</dbReference>